<dbReference type="Pfam" id="PF00201">
    <property type="entry name" value="UDPGT"/>
    <property type="match status" value="1"/>
</dbReference>
<dbReference type="PANTHER" id="PTHR48047:SF182">
    <property type="entry name" value="GLYCOSYLTRANSFERASE"/>
    <property type="match status" value="1"/>
</dbReference>
<dbReference type="GO" id="GO:0008194">
    <property type="term" value="F:UDP-glycosyltransferase activity"/>
    <property type="evidence" value="ECO:0007669"/>
    <property type="project" value="InterPro"/>
</dbReference>
<evidence type="ECO:0000256" key="3">
    <source>
        <dbReference type="ARBA" id="ARBA00022679"/>
    </source>
</evidence>
<evidence type="ECO:0000313" key="6">
    <source>
        <dbReference type="Proteomes" id="UP000027120"/>
    </source>
</evidence>
<comment type="similarity">
    <text evidence="1 4">Belongs to the UDP-glycosyltransferase family.</text>
</comment>
<evidence type="ECO:0000256" key="4">
    <source>
        <dbReference type="RuleBase" id="RU003718"/>
    </source>
</evidence>
<dbReference type="PANTHER" id="PTHR48047">
    <property type="entry name" value="GLYCOSYLTRANSFERASE"/>
    <property type="match status" value="1"/>
</dbReference>
<dbReference type="FunFam" id="3.40.50.2000:FF:000047">
    <property type="entry name" value="Glycosyltransferase"/>
    <property type="match status" value="1"/>
</dbReference>
<name>A0A067D6U4_CITSI</name>
<reference evidence="5 6" key="1">
    <citation type="submission" date="2014-04" db="EMBL/GenBank/DDBJ databases">
        <authorList>
            <consortium name="International Citrus Genome Consortium"/>
            <person name="Gmitter F."/>
            <person name="Chen C."/>
            <person name="Farmerie W."/>
            <person name="Harkins T."/>
            <person name="Desany B."/>
            <person name="Mohiuddin M."/>
            <person name="Kodira C."/>
            <person name="Borodovsky M."/>
            <person name="Lomsadze A."/>
            <person name="Burns P."/>
            <person name="Jenkins J."/>
            <person name="Prochnik S."/>
            <person name="Shu S."/>
            <person name="Chapman J."/>
            <person name="Pitluck S."/>
            <person name="Schmutz J."/>
            <person name="Rokhsar D."/>
        </authorList>
    </citation>
    <scope>NUCLEOTIDE SEQUENCE</scope>
</reference>
<organism evidence="5 6">
    <name type="scientific">Citrus sinensis</name>
    <name type="common">Sweet orange</name>
    <name type="synonym">Citrus aurantium var. sinensis</name>
    <dbReference type="NCBI Taxonomy" id="2711"/>
    <lineage>
        <taxon>Eukaryota</taxon>
        <taxon>Viridiplantae</taxon>
        <taxon>Streptophyta</taxon>
        <taxon>Embryophyta</taxon>
        <taxon>Tracheophyta</taxon>
        <taxon>Spermatophyta</taxon>
        <taxon>Magnoliopsida</taxon>
        <taxon>eudicotyledons</taxon>
        <taxon>Gunneridae</taxon>
        <taxon>Pentapetalae</taxon>
        <taxon>rosids</taxon>
        <taxon>malvids</taxon>
        <taxon>Sapindales</taxon>
        <taxon>Rutaceae</taxon>
        <taxon>Aurantioideae</taxon>
        <taxon>Citrus</taxon>
    </lineage>
</organism>
<dbReference type="EMBL" id="KK787623">
    <property type="protein sequence ID" value="KDO38674.1"/>
    <property type="molecule type" value="Genomic_DNA"/>
</dbReference>
<sequence>LYVCFGSLCEFAESQLLEIALGLESSNICFIWVIKSDAFLLLDKDFEERVKDRGLIIKGWAPQVLILNHPAVGGFMTHCGWNSVLESVSSGVPMITWPLFAEQFYNENFVLTHWKIGVGVGVESGLAWGEEEKIGVLVRRDRVEKVVYQFMINGGEEVEGMRKRARKLSELAKIAVSKGGSSYVNVGLLIDDLLNQKVERLSKKKETVDQFV</sequence>
<keyword evidence="6" id="KW-1185">Reference proteome</keyword>
<dbReference type="Gene3D" id="3.40.50.2000">
    <property type="entry name" value="Glycogen Phosphorylase B"/>
    <property type="match status" value="2"/>
</dbReference>
<feature type="non-terminal residue" evidence="5">
    <location>
        <position position="1"/>
    </location>
</feature>
<evidence type="ECO:0000313" key="5">
    <source>
        <dbReference type="EMBL" id="KDO38674.1"/>
    </source>
</evidence>
<keyword evidence="2 4" id="KW-0328">Glycosyltransferase</keyword>
<evidence type="ECO:0000256" key="1">
    <source>
        <dbReference type="ARBA" id="ARBA00009995"/>
    </source>
</evidence>
<dbReference type="SUPFAM" id="SSF53756">
    <property type="entry name" value="UDP-Glycosyltransferase/glycogen phosphorylase"/>
    <property type="match status" value="1"/>
</dbReference>
<accession>A0A067D6U4</accession>
<dbReference type="AlphaFoldDB" id="A0A067D6U4"/>
<protein>
    <submittedName>
        <fullName evidence="5">Uncharacterized protein</fullName>
    </submittedName>
</protein>
<gene>
    <name evidence="5" type="ORF">CISIN_1g036598mg</name>
</gene>
<dbReference type="Proteomes" id="UP000027120">
    <property type="component" value="Unassembled WGS sequence"/>
</dbReference>
<dbReference type="CDD" id="cd03784">
    <property type="entry name" value="GT1_Gtf-like"/>
    <property type="match status" value="1"/>
</dbReference>
<proteinExistence type="inferred from homology"/>
<dbReference type="InterPro" id="IPR035595">
    <property type="entry name" value="UDP_glycos_trans_CS"/>
</dbReference>
<dbReference type="PROSITE" id="PS00375">
    <property type="entry name" value="UDPGT"/>
    <property type="match status" value="1"/>
</dbReference>
<dbReference type="SMR" id="A0A067D6U4"/>
<keyword evidence="3 4" id="KW-0808">Transferase</keyword>
<dbReference type="InterPro" id="IPR002213">
    <property type="entry name" value="UDP_glucos_trans"/>
</dbReference>
<evidence type="ECO:0000256" key="2">
    <source>
        <dbReference type="ARBA" id="ARBA00022676"/>
    </source>
</evidence>